<dbReference type="PANTHER" id="PTHR46309">
    <property type="entry name" value="PHD FINGER PROTEIN 12"/>
    <property type="match status" value="1"/>
</dbReference>
<dbReference type="PROSITE" id="PS51186">
    <property type="entry name" value="GNAT"/>
    <property type="match status" value="1"/>
</dbReference>
<dbReference type="InterPro" id="IPR016181">
    <property type="entry name" value="Acyl_CoA_acyltransferase"/>
</dbReference>
<evidence type="ECO:0000256" key="2">
    <source>
        <dbReference type="ARBA" id="ARBA00022723"/>
    </source>
</evidence>
<dbReference type="Pfam" id="PF23209">
    <property type="entry name" value="IDM1_C"/>
    <property type="match status" value="1"/>
</dbReference>
<dbReference type="AlphaFoldDB" id="A0A444X998"/>
<evidence type="ECO:0000256" key="5">
    <source>
        <dbReference type="ARBA" id="ARBA00023242"/>
    </source>
</evidence>
<keyword evidence="2" id="KW-0479">Metal-binding</keyword>
<dbReference type="PANTHER" id="PTHR46309:SF10">
    <property type="entry name" value="PHD ZINC FINGER PROTEIN"/>
    <property type="match status" value="1"/>
</dbReference>
<evidence type="ECO:0008006" key="12">
    <source>
        <dbReference type="Google" id="ProtNLM"/>
    </source>
</evidence>
<dbReference type="GO" id="GO:0016747">
    <property type="term" value="F:acyltransferase activity, transferring groups other than amino-acyl groups"/>
    <property type="evidence" value="ECO:0007669"/>
    <property type="project" value="InterPro"/>
</dbReference>
<organism evidence="10 11">
    <name type="scientific">Arachis hypogaea</name>
    <name type="common">Peanut</name>
    <dbReference type="NCBI Taxonomy" id="3818"/>
    <lineage>
        <taxon>Eukaryota</taxon>
        <taxon>Viridiplantae</taxon>
        <taxon>Streptophyta</taxon>
        <taxon>Embryophyta</taxon>
        <taxon>Tracheophyta</taxon>
        <taxon>Spermatophyta</taxon>
        <taxon>Magnoliopsida</taxon>
        <taxon>eudicotyledons</taxon>
        <taxon>Gunneridae</taxon>
        <taxon>Pentapetalae</taxon>
        <taxon>rosids</taxon>
        <taxon>fabids</taxon>
        <taxon>Fabales</taxon>
        <taxon>Fabaceae</taxon>
        <taxon>Papilionoideae</taxon>
        <taxon>50 kb inversion clade</taxon>
        <taxon>dalbergioids sensu lato</taxon>
        <taxon>Dalbergieae</taxon>
        <taxon>Pterocarpus clade</taxon>
        <taxon>Arachis</taxon>
    </lineage>
</organism>
<dbReference type="Gene3D" id="3.40.630.30">
    <property type="match status" value="1"/>
</dbReference>
<keyword evidence="4" id="KW-0862">Zinc</keyword>
<name>A0A444X998_ARAHY</name>
<dbReference type="SUPFAM" id="SSF57903">
    <property type="entry name" value="FYVE/PHD zinc finger"/>
    <property type="match status" value="1"/>
</dbReference>
<sequence length="1186" mass="135525">MGGGNLSLQDENNKQRTTTLYDQSPTMAVGVVKCNYIRKRKRASLKQKLLLNERVEVRSVEDGFMGSWHPGTVIHCGKQKRHVRYDNVLEDDGSSHVVDVVAVSPVVDGVSVSDSNVERGYIRPMPPMFEFGGWDLPFGLCVDVSYQEAWWEGVIFDHCNGMDERRVFFPDLGDEMKIGIHHLRMTHDWDEFADDWKPRGNWVFLELVEECERLSYVAVSVKQIWYDVRVRKEFESLIRDWTCDEKELWRDLVMEVAGDYYALTLQDILPALKIDFLEETPRTELVEPTAIADSDDVPTNAFGSCTGITDVSEEKGDSANLMDCDQNSGSIDHIQEENNIDTLIAGAFDEQNMSELNVNVPEEEDVRSREPISPIQQIFPEDQKETSSHRHVRSPVLWKPLVLSEVEFCPEVIKQYTLGCESKRVRELLKTKVRKHLAYIGWTIEVTEDRYFAGRYRYRYKPPGEQGTKFYTSIAKACRYIKQNEPLVSQNDPGRMHDMVDSSILHLLSDQSRSNRVDDAYNSTVASSSSAKVVVEPEFCPEAVVKYYLHALENRHADKRKWNLKAKQHLLAEGWVFDYPTEKRRRTLYKSPKNQTLGTLQGACRLYIKESIPKWTISSMRPMHLSVGNEESVHSDDLLRCVSQLVQREPELHNGLPVSTSKGNGNENNPRSKNSKNSSRKRHRNGVPTRVLRSSKRVQKVLAPGFLHQKPQNILSWLIDNNIFSAKCKVYFREKRGKNSIKAEGRIGRDGIKCCCCQEIYSLCGFANHAGSNSNHRPSASIFLKDGRSLLDCQIQVMHEKTKEEKTEKQSNDLCRGENDNICSVCQYGGELILCDQCPSAFHMSCLGLKVIPGGDWFCPSCRCGICSEIKGDKGKQFLNCIQCERKYHLECLRNGTVDKLRRMAKWFCGNKCEQIYTSLHKQLGKPIAVDADNLTWTLIKSVDSENCDVGSAKDKYLAENYSKLNIALSVMHECFEPLQNPSSSRDLMEDVIFSRWSELNRTNFQGFYTVLLERNEELISVATFRVYGEKVAEVPLVGTRFQYRRLGMCRILMNELEKMLTQLGVERLVLPAVPGVLETWTKSFGFDQMTEFQRSEFLDYTFLDFQGAIMCQKLLGKESQSPDSVITREILPASGSVKCKIDFEKFSSGSDEVYQGEETDESRMTDVQMVEYVSLLSTIKQENKS</sequence>
<feature type="domain" description="N-acetyltransferase" evidence="9">
    <location>
        <begin position="955"/>
        <end position="1105"/>
    </location>
</feature>
<evidence type="ECO:0000256" key="3">
    <source>
        <dbReference type="ARBA" id="ARBA00022771"/>
    </source>
</evidence>
<dbReference type="InterPro" id="IPR019787">
    <property type="entry name" value="Znf_PHD-finger"/>
</dbReference>
<dbReference type="GO" id="GO:0005634">
    <property type="term" value="C:nucleus"/>
    <property type="evidence" value="ECO:0007669"/>
    <property type="project" value="UniProtKB-SubCell"/>
</dbReference>
<feature type="region of interest" description="Disordered" evidence="7">
    <location>
        <begin position="652"/>
        <end position="691"/>
    </location>
</feature>
<dbReference type="GO" id="GO:0003714">
    <property type="term" value="F:transcription corepressor activity"/>
    <property type="evidence" value="ECO:0007669"/>
    <property type="project" value="InterPro"/>
</dbReference>
<dbReference type="CDD" id="cd20405">
    <property type="entry name" value="Tudor_Agenet_AtDUF_rpt1_3"/>
    <property type="match status" value="1"/>
</dbReference>
<reference evidence="10 11" key="1">
    <citation type="submission" date="2019-01" db="EMBL/GenBank/DDBJ databases">
        <title>Sequencing of cultivated peanut Arachis hypogaea provides insights into genome evolution and oil improvement.</title>
        <authorList>
            <person name="Chen X."/>
        </authorList>
    </citation>
    <scope>NUCLEOTIDE SEQUENCE [LARGE SCALE GENOMIC DNA]</scope>
    <source>
        <strain evidence="11">cv. Fuhuasheng</strain>
        <tissue evidence="10">Leaves</tissue>
    </source>
</reference>
<keyword evidence="11" id="KW-1185">Reference proteome</keyword>
<gene>
    <name evidence="10" type="ORF">Ahy_B10g105919</name>
</gene>
<feature type="domain" description="PHD-type" evidence="8">
    <location>
        <begin position="820"/>
        <end position="865"/>
    </location>
</feature>
<dbReference type="Gene3D" id="3.30.40.10">
    <property type="entry name" value="Zinc/RING finger domain, C3HC4 (zinc finger)"/>
    <property type="match status" value="2"/>
</dbReference>
<dbReference type="InterPro" id="IPR008395">
    <property type="entry name" value="Agenet-like_dom"/>
</dbReference>
<dbReference type="SMART" id="SM00249">
    <property type="entry name" value="PHD"/>
    <property type="match status" value="2"/>
</dbReference>
<protein>
    <recommendedName>
        <fullName evidence="12">PHD-type domain-containing protein</fullName>
    </recommendedName>
</protein>
<evidence type="ECO:0000256" key="6">
    <source>
        <dbReference type="PROSITE-ProRule" id="PRU00146"/>
    </source>
</evidence>
<dbReference type="InterPro" id="IPR013083">
    <property type="entry name" value="Znf_RING/FYVE/PHD"/>
</dbReference>
<accession>A0A444X998</accession>
<evidence type="ECO:0000313" key="11">
    <source>
        <dbReference type="Proteomes" id="UP000289738"/>
    </source>
</evidence>
<evidence type="ECO:0000313" key="10">
    <source>
        <dbReference type="EMBL" id="RYQ86232.1"/>
    </source>
</evidence>
<keyword evidence="5" id="KW-0539">Nucleus</keyword>
<dbReference type="CDD" id="cd15539">
    <property type="entry name" value="PHD1_AIRE"/>
    <property type="match status" value="1"/>
</dbReference>
<dbReference type="SUPFAM" id="SSF55729">
    <property type="entry name" value="Acyl-CoA N-acyltransferases (Nat)"/>
    <property type="match status" value="1"/>
</dbReference>
<evidence type="ECO:0000256" key="1">
    <source>
        <dbReference type="ARBA" id="ARBA00004123"/>
    </source>
</evidence>
<dbReference type="InterPro" id="IPR001965">
    <property type="entry name" value="Znf_PHD"/>
</dbReference>
<dbReference type="InterPro" id="IPR059153">
    <property type="entry name" value="NSD_PHD-1st"/>
</dbReference>
<evidence type="ECO:0000256" key="7">
    <source>
        <dbReference type="SAM" id="MobiDB-lite"/>
    </source>
</evidence>
<dbReference type="CDD" id="cd04301">
    <property type="entry name" value="NAT_SF"/>
    <property type="match status" value="1"/>
</dbReference>
<dbReference type="InterPro" id="IPR042163">
    <property type="entry name" value="PHF12"/>
</dbReference>
<dbReference type="InterPro" id="IPR011011">
    <property type="entry name" value="Znf_FYVE_PHD"/>
</dbReference>
<dbReference type="Pfam" id="PF00628">
    <property type="entry name" value="PHD"/>
    <property type="match status" value="1"/>
</dbReference>
<comment type="subcellular location">
    <subcellularLocation>
        <location evidence="1">Nucleus</location>
    </subcellularLocation>
</comment>
<dbReference type="Pfam" id="PF16135">
    <property type="entry name" value="TDBD"/>
    <property type="match status" value="1"/>
</dbReference>
<dbReference type="Pfam" id="PF22970">
    <property type="entry name" value="DUF7028"/>
    <property type="match status" value="2"/>
</dbReference>
<keyword evidence="3 6" id="KW-0863">Zinc-finger</keyword>
<feature type="compositionally biased region" description="Low complexity" evidence="7">
    <location>
        <begin position="666"/>
        <end position="677"/>
    </location>
</feature>
<dbReference type="GO" id="GO:0006357">
    <property type="term" value="P:regulation of transcription by RNA polymerase II"/>
    <property type="evidence" value="ECO:0007669"/>
    <property type="project" value="TreeGrafter"/>
</dbReference>
<dbReference type="PROSITE" id="PS50016">
    <property type="entry name" value="ZF_PHD_2"/>
    <property type="match status" value="1"/>
</dbReference>
<dbReference type="EMBL" id="SDMP01000020">
    <property type="protein sequence ID" value="RYQ86232.1"/>
    <property type="molecule type" value="Genomic_DNA"/>
</dbReference>
<dbReference type="Pfam" id="PF23011">
    <property type="entry name" value="PHD-1st_NSD"/>
    <property type="match status" value="1"/>
</dbReference>
<proteinExistence type="predicted"/>
<dbReference type="GO" id="GO:0008270">
    <property type="term" value="F:zinc ion binding"/>
    <property type="evidence" value="ECO:0007669"/>
    <property type="project" value="UniProtKB-KW"/>
</dbReference>
<dbReference type="InterPro" id="IPR054292">
    <property type="entry name" value="DUF7028"/>
</dbReference>
<dbReference type="InterPro" id="IPR032308">
    <property type="entry name" value="TDBD"/>
</dbReference>
<dbReference type="InterPro" id="IPR056511">
    <property type="entry name" value="IDM1_C"/>
</dbReference>
<dbReference type="STRING" id="3818.A0A444X998"/>
<dbReference type="Pfam" id="PF05641">
    <property type="entry name" value="Agenet"/>
    <property type="match status" value="1"/>
</dbReference>
<dbReference type="Proteomes" id="UP000289738">
    <property type="component" value="Chromosome B10"/>
</dbReference>
<evidence type="ECO:0000256" key="4">
    <source>
        <dbReference type="ARBA" id="ARBA00022833"/>
    </source>
</evidence>
<evidence type="ECO:0000259" key="8">
    <source>
        <dbReference type="PROSITE" id="PS50016"/>
    </source>
</evidence>
<dbReference type="InterPro" id="IPR000182">
    <property type="entry name" value="GNAT_dom"/>
</dbReference>
<comment type="caution">
    <text evidence="10">The sequence shown here is derived from an EMBL/GenBank/DDBJ whole genome shotgun (WGS) entry which is preliminary data.</text>
</comment>
<evidence type="ECO:0000259" key="9">
    <source>
        <dbReference type="PROSITE" id="PS51186"/>
    </source>
</evidence>